<evidence type="ECO:0000313" key="4">
    <source>
        <dbReference type="Proteomes" id="UP001602058"/>
    </source>
</evidence>
<dbReference type="Proteomes" id="UP001602058">
    <property type="component" value="Unassembled WGS sequence"/>
</dbReference>
<feature type="domain" description="DUF397" evidence="2">
    <location>
        <begin position="5"/>
        <end position="53"/>
    </location>
</feature>
<protein>
    <submittedName>
        <fullName evidence="3">DUF397 domain-containing protein</fullName>
    </submittedName>
</protein>
<dbReference type="InterPro" id="IPR007278">
    <property type="entry name" value="DUF397"/>
</dbReference>
<sequence length="77" mass="8247">MHGPLHWQKSSFSGADSGDTCVELATTPSVPTAIHLRESDHPTTHLTTGPAPLHASSPRSKPAPLSDPYCQSHDYDD</sequence>
<feature type="region of interest" description="Disordered" evidence="1">
    <location>
        <begin position="1"/>
        <end position="20"/>
    </location>
</feature>
<reference evidence="3 4" key="1">
    <citation type="submission" date="2024-10" db="EMBL/GenBank/DDBJ databases">
        <title>The Natural Products Discovery Center: Release of the First 8490 Sequenced Strains for Exploring Actinobacteria Biosynthetic Diversity.</title>
        <authorList>
            <person name="Kalkreuter E."/>
            <person name="Kautsar S.A."/>
            <person name="Yang D."/>
            <person name="Bader C.D."/>
            <person name="Teijaro C.N."/>
            <person name="Fluegel L."/>
            <person name="Davis C.M."/>
            <person name="Simpson J.R."/>
            <person name="Lauterbach L."/>
            <person name="Steele A.D."/>
            <person name="Gui C."/>
            <person name="Meng S."/>
            <person name="Li G."/>
            <person name="Viehrig K."/>
            <person name="Ye F."/>
            <person name="Su P."/>
            <person name="Kiefer A.F."/>
            <person name="Nichols A."/>
            <person name="Cepeda A.J."/>
            <person name="Yan W."/>
            <person name="Fan B."/>
            <person name="Jiang Y."/>
            <person name="Adhikari A."/>
            <person name="Zheng C.-J."/>
            <person name="Schuster L."/>
            <person name="Cowan T.M."/>
            <person name="Smanski M.J."/>
            <person name="Chevrette M.G."/>
            <person name="De Carvalho L.P.S."/>
            <person name="Shen B."/>
        </authorList>
    </citation>
    <scope>NUCLEOTIDE SEQUENCE [LARGE SCALE GENOMIC DNA]</scope>
    <source>
        <strain evidence="3 4">NPDC001390</strain>
    </source>
</reference>
<accession>A0ABW6UGS4</accession>
<proteinExistence type="predicted"/>
<name>A0ABW6UGS4_9ACTN</name>
<dbReference type="Pfam" id="PF04149">
    <property type="entry name" value="DUF397"/>
    <property type="match status" value="1"/>
</dbReference>
<organism evidence="3 4">
    <name type="scientific">Streptomyces bluensis</name>
    <dbReference type="NCBI Taxonomy" id="33897"/>
    <lineage>
        <taxon>Bacteria</taxon>
        <taxon>Bacillati</taxon>
        <taxon>Actinomycetota</taxon>
        <taxon>Actinomycetes</taxon>
        <taxon>Kitasatosporales</taxon>
        <taxon>Streptomycetaceae</taxon>
        <taxon>Streptomyces</taxon>
    </lineage>
</organism>
<evidence type="ECO:0000256" key="1">
    <source>
        <dbReference type="SAM" id="MobiDB-lite"/>
    </source>
</evidence>
<keyword evidence="4" id="KW-1185">Reference proteome</keyword>
<comment type="caution">
    <text evidence="3">The sequence shown here is derived from an EMBL/GenBank/DDBJ whole genome shotgun (WGS) entry which is preliminary data.</text>
</comment>
<dbReference type="RefSeq" id="WP_387886374.1">
    <property type="nucleotide sequence ID" value="NZ_JBIAWJ010000005.1"/>
</dbReference>
<feature type="region of interest" description="Disordered" evidence="1">
    <location>
        <begin position="37"/>
        <end position="77"/>
    </location>
</feature>
<dbReference type="EMBL" id="JBIAWJ010000005">
    <property type="protein sequence ID" value="MFF4522549.1"/>
    <property type="molecule type" value="Genomic_DNA"/>
</dbReference>
<evidence type="ECO:0000259" key="2">
    <source>
        <dbReference type="Pfam" id="PF04149"/>
    </source>
</evidence>
<gene>
    <name evidence="3" type="ORF">ACFY1D_14055</name>
</gene>
<evidence type="ECO:0000313" key="3">
    <source>
        <dbReference type="EMBL" id="MFF4522549.1"/>
    </source>
</evidence>